<dbReference type="RefSeq" id="WP_188961759.1">
    <property type="nucleotide sequence ID" value="NZ_BMOE01000004.1"/>
</dbReference>
<proteinExistence type="predicted"/>
<protein>
    <submittedName>
        <fullName evidence="1">ATPase</fullName>
    </submittedName>
</protein>
<reference evidence="1" key="1">
    <citation type="journal article" date="2014" name="Int. J. Syst. Evol. Microbiol.">
        <title>Complete genome sequence of Corynebacterium casei LMG S-19264T (=DSM 44701T), isolated from a smear-ripened cheese.</title>
        <authorList>
            <consortium name="US DOE Joint Genome Institute (JGI-PGF)"/>
            <person name="Walter F."/>
            <person name="Albersmeier A."/>
            <person name="Kalinowski J."/>
            <person name="Ruckert C."/>
        </authorList>
    </citation>
    <scope>NUCLEOTIDE SEQUENCE</scope>
    <source>
        <strain evidence="1">JCM 14371</strain>
    </source>
</reference>
<keyword evidence="2" id="KW-1185">Reference proteome</keyword>
<organism evidence="1 2">
    <name type="scientific">Deinococcus aquiradiocola</name>
    <dbReference type="NCBI Taxonomy" id="393059"/>
    <lineage>
        <taxon>Bacteria</taxon>
        <taxon>Thermotogati</taxon>
        <taxon>Deinococcota</taxon>
        <taxon>Deinococci</taxon>
        <taxon>Deinococcales</taxon>
        <taxon>Deinococcaceae</taxon>
        <taxon>Deinococcus</taxon>
    </lineage>
</organism>
<comment type="caution">
    <text evidence="1">The sequence shown here is derived from an EMBL/GenBank/DDBJ whole genome shotgun (WGS) entry which is preliminary data.</text>
</comment>
<dbReference type="Gene3D" id="3.30.565.10">
    <property type="entry name" value="Histidine kinase-like ATPase, C-terminal domain"/>
    <property type="match status" value="1"/>
</dbReference>
<accession>A0A917UNW8</accession>
<evidence type="ECO:0000313" key="2">
    <source>
        <dbReference type="Proteomes" id="UP000635726"/>
    </source>
</evidence>
<gene>
    <name evidence="1" type="ORF">GCM10008939_14620</name>
</gene>
<reference evidence="1" key="2">
    <citation type="submission" date="2020-09" db="EMBL/GenBank/DDBJ databases">
        <authorList>
            <person name="Sun Q."/>
            <person name="Ohkuma M."/>
        </authorList>
    </citation>
    <scope>NUCLEOTIDE SEQUENCE</scope>
    <source>
        <strain evidence="1">JCM 14371</strain>
    </source>
</reference>
<name>A0A917UNW8_9DEIO</name>
<evidence type="ECO:0000313" key="1">
    <source>
        <dbReference type="EMBL" id="GGJ71326.1"/>
    </source>
</evidence>
<dbReference type="InterPro" id="IPR036890">
    <property type="entry name" value="HATPase_C_sf"/>
</dbReference>
<dbReference type="SUPFAM" id="SSF55874">
    <property type="entry name" value="ATPase domain of HSP90 chaperone/DNA topoisomerase II/histidine kinase"/>
    <property type="match status" value="1"/>
</dbReference>
<dbReference type="EMBL" id="BMOE01000004">
    <property type="protein sequence ID" value="GGJ71326.1"/>
    <property type="molecule type" value="Genomic_DNA"/>
</dbReference>
<dbReference type="Proteomes" id="UP000635726">
    <property type="component" value="Unassembled WGS sequence"/>
</dbReference>
<sequence>MSLIEVLPHPAGTLVALSGGGYTPHAAVADLIDNAISAGAKVISLHLDISGEGVLSVEDDGRGMDQETLTEAMRVSTGWGTVRADDDLGRFGTGMKAAALHLSEVGRFTVSSAAADGTGTAITMDLRQIEKEDRWVVHREDRMSLKRGTRVDIIGPLFPRRQEEASAGLMALSGHLRVTFAAQLQGGLKIMLQGKSLEPWALCTSDLPGMTSMSSRPLKGRVRVTPFILPTDTEDPMVEGPLGRQAHAGFHVHRNGRAIVSGGWLGMSAGKRGSGERNRIRLLVEIGPEHDDLWKVTLPKSGCTLPQMYRKPLKLLLDEVLSRAGRQRAVRTDVGTRRRNREAWTNDGLIRREHPLVKKVFELSSDVAAVEQLLAVLEGGHQDG</sequence>
<dbReference type="Pfam" id="PF13589">
    <property type="entry name" value="HATPase_c_3"/>
    <property type="match status" value="1"/>
</dbReference>
<dbReference type="AlphaFoldDB" id="A0A917UNW8"/>